<organism evidence="1 2">
    <name type="scientific">Catenulispora acidiphila (strain DSM 44928 / JCM 14897 / NBRC 102108 / NRRL B-24433 / ID139908)</name>
    <dbReference type="NCBI Taxonomy" id="479433"/>
    <lineage>
        <taxon>Bacteria</taxon>
        <taxon>Bacillati</taxon>
        <taxon>Actinomycetota</taxon>
        <taxon>Actinomycetes</taxon>
        <taxon>Catenulisporales</taxon>
        <taxon>Catenulisporaceae</taxon>
        <taxon>Catenulispora</taxon>
    </lineage>
</organism>
<dbReference type="PANTHER" id="PTHR41913:SF1">
    <property type="entry name" value="DUF1684 DOMAIN-CONTAINING PROTEIN"/>
    <property type="match status" value="1"/>
</dbReference>
<dbReference type="eggNOG" id="COG3358">
    <property type="taxonomic scope" value="Bacteria"/>
</dbReference>
<dbReference type="Pfam" id="PF07920">
    <property type="entry name" value="DUF1684"/>
    <property type="match status" value="1"/>
</dbReference>
<dbReference type="STRING" id="479433.Caci_0349"/>
<dbReference type="AlphaFoldDB" id="C7PVE6"/>
<gene>
    <name evidence="1" type="ordered locus">Caci_0349</name>
</gene>
<evidence type="ECO:0000313" key="1">
    <source>
        <dbReference type="EMBL" id="ACU69302.1"/>
    </source>
</evidence>
<evidence type="ECO:0000313" key="2">
    <source>
        <dbReference type="Proteomes" id="UP000000851"/>
    </source>
</evidence>
<dbReference type="KEGG" id="cai:Caci_0349"/>
<dbReference type="Proteomes" id="UP000000851">
    <property type="component" value="Chromosome"/>
</dbReference>
<dbReference type="HOGENOM" id="CLU_093051_0_0_11"/>
<proteinExistence type="predicted"/>
<name>C7PVE6_CATAD</name>
<dbReference type="PANTHER" id="PTHR41913">
    <property type="entry name" value="DUF1684 DOMAIN-CONTAINING PROTEIN"/>
    <property type="match status" value="1"/>
</dbReference>
<protein>
    <recommendedName>
        <fullName evidence="3">DUF1684 domain-containing protein</fullName>
    </recommendedName>
</protein>
<sequence>MSETEQTATIPAAPADWYQWAEKREASVSGEYGVLALVGTHWLDEGPAVSIDGLPGLWAAAGHRVSVTALPADALLVDGVPVDGVRFLDPDLALDPSVLFHHGRKLVPIIREGVLALRVYDPEAENRRSFAGISRFPYDPALVFTARYERYVHGHVERVLNADGKERGLALNGDLVFEHGGAEYRLAVTANGGEDFDVTFGDATNGPDTFGFRQLTVPAPHLDDPDNPDSGTTVLDFNRAQLPPCAFSDHFICPVPPVGNRLELAVAAGEKRREVRT</sequence>
<keyword evidence="2" id="KW-1185">Reference proteome</keyword>
<evidence type="ECO:0008006" key="3">
    <source>
        <dbReference type="Google" id="ProtNLM"/>
    </source>
</evidence>
<dbReference type="InParanoid" id="C7PVE6"/>
<reference evidence="1 2" key="1">
    <citation type="journal article" date="2009" name="Stand. Genomic Sci.">
        <title>Complete genome sequence of Catenulispora acidiphila type strain (ID 139908).</title>
        <authorList>
            <person name="Copeland A."/>
            <person name="Lapidus A."/>
            <person name="Glavina Del Rio T."/>
            <person name="Nolan M."/>
            <person name="Lucas S."/>
            <person name="Chen F."/>
            <person name="Tice H."/>
            <person name="Cheng J.F."/>
            <person name="Bruce D."/>
            <person name="Goodwin L."/>
            <person name="Pitluck S."/>
            <person name="Mikhailova N."/>
            <person name="Pati A."/>
            <person name="Ivanova N."/>
            <person name="Mavromatis K."/>
            <person name="Chen A."/>
            <person name="Palaniappan K."/>
            <person name="Chain P."/>
            <person name="Land M."/>
            <person name="Hauser L."/>
            <person name="Chang Y.J."/>
            <person name="Jeffries C.D."/>
            <person name="Chertkov O."/>
            <person name="Brettin T."/>
            <person name="Detter J.C."/>
            <person name="Han C."/>
            <person name="Ali Z."/>
            <person name="Tindall B.J."/>
            <person name="Goker M."/>
            <person name="Bristow J."/>
            <person name="Eisen J.A."/>
            <person name="Markowitz V."/>
            <person name="Hugenholtz P."/>
            <person name="Kyrpides N.C."/>
            <person name="Klenk H.P."/>
        </authorList>
    </citation>
    <scope>NUCLEOTIDE SEQUENCE [LARGE SCALE GENOMIC DNA]</scope>
    <source>
        <strain evidence="2">DSM 44928 / JCM 14897 / NBRC 102108 / NRRL B-24433 / ID139908</strain>
    </source>
</reference>
<dbReference type="OrthoDB" id="5493262at2"/>
<dbReference type="InterPro" id="IPR012467">
    <property type="entry name" value="DUF1684"/>
</dbReference>
<dbReference type="EMBL" id="CP001700">
    <property type="protein sequence ID" value="ACU69302.1"/>
    <property type="molecule type" value="Genomic_DNA"/>
</dbReference>
<dbReference type="RefSeq" id="WP_012784597.1">
    <property type="nucleotide sequence ID" value="NC_013131.1"/>
</dbReference>
<accession>C7PVE6</accession>